<feature type="transmembrane region" description="Helical" evidence="1">
    <location>
        <begin position="56"/>
        <end position="77"/>
    </location>
</feature>
<dbReference type="RefSeq" id="WP_144073861.1">
    <property type="nucleotide sequence ID" value="NZ_CP076128.1"/>
</dbReference>
<feature type="transmembrane region" description="Helical" evidence="1">
    <location>
        <begin position="98"/>
        <end position="121"/>
    </location>
</feature>
<keyword evidence="1" id="KW-0812">Transmembrane</keyword>
<evidence type="ECO:0000256" key="1">
    <source>
        <dbReference type="SAM" id="Phobius"/>
    </source>
</evidence>
<feature type="transmembrane region" description="Helical" evidence="1">
    <location>
        <begin position="25"/>
        <end position="44"/>
    </location>
</feature>
<evidence type="ECO:0000313" key="3">
    <source>
        <dbReference type="Proteomes" id="UP000682802"/>
    </source>
</evidence>
<organism evidence="2 3">
    <name type="scientific">Flammeovirga kamogawensis</name>
    <dbReference type="NCBI Taxonomy" id="373891"/>
    <lineage>
        <taxon>Bacteria</taxon>
        <taxon>Pseudomonadati</taxon>
        <taxon>Bacteroidota</taxon>
        <taxon>Cytophagia</taxon>
        <taxon>Cytophagales</taxon>
        <taxon>Flammeovirgaceae</taxon>
        <taxon>Flammeovirga</taxon>
    </lineage>
</organism>
<evidence type="ECO:0000313" key="2">
    <source>
        <dbReference type="EMBL" id="QWG06440.1"/>
    </source>
</evidence>
<keyword evidence="3" id="KW-1185">Reference proteome</keyword>
<accession>A0ABX8GU32</accession>
<gene>
    <name evidence="2" type="ORF">KM029_14020</name>
</gene>
<keyword evidence="1" id="KW-0472">Membrane</keyword>
<protein>
    <submittedName>
        <fullName evidence="2">Uncharacterized protein</fullName>
    </submittedName>
</protein>
<dbReference type="Proteomes" id="UP000682802">
    <property type="component" value="Chromosome 1"/>
</dbReference>
<keyword evidence="1" id="KW-1133">Transmembrane helix</keyword>
<name>A0ABX8GU32_9BACT</name>
<proteinExistence type="predicted"/>
<sequence length="177" mass="20288">MSDKKPSFFEGFKAPVDMLNKLRTVFYTMASFSVPFSFLWYIQYRGEAIEPIIAPLGNTVVGIVAAICILIAAVVYYQYQQKLKLIRQEASLPYRLSMLLKAQCVKFLPLCFPPVITILLFRLTLEPLIFGTYLLSMILFAMSNPSVHTTVSDLRLNKRDKEVMLQNTPFEETDMKL</sequence>
<reference evidence="2 3" key="1">
    <citation type="submission" date="2021-05" db="EMBL/GenBank/DDBJ databases">
        <title>Comparative genomic studies on the polysaccharide-degrading batcterial strains of the Flammeovirga genus.</title>
        <authorList>
            <person name="Zewei F."/>
            <person name="Zheng Z."/>
            <person name="Yu L."/>
            <person name="Ruyue G."/>
            <person name="Yanhong M."/>
            <person name="Yuanyuan C."/>
            <person name="Jingyan G."/>
            <person name="Wenjun H."/>
        </authorList>
    </citation>
    <scope>NUCLEOTIDE SEQUENCE [LARGE SCALE GENOMIC DNA]</scope>
    <source>
        <strain evidence="2 3">YS10</strain>
    </source>
</reference>
<feature type="transmembrane region" description="Helical" evidence="1">
    <location>
        <begin position="127"/>
        <end position="151"/>
    </location>
</feature>
<dbReference type="EMBL" id="CP076128">
    <property type="protein sequence ID" value="QWG06440.1"/>
    <property type="molecule type" value="Genomic_DNA"/>
</dbReference>